<sequence length="143" mass="16018">MSYAEKIDGIDAVAHYLASVPAWYLATCEGDQPHVRPFSFAAVKDGRIWFCTATTKDVYRELAANPKFELTAWRPGSGWVIMRGRADLDDRASDEVRRAGFEHMTGLGESYDGPDDDTLTFFTVKDAEAWMCDIDGSWTPVKL</sequence>
<name>A0A9D3AC08_9ACTN</name>
<reference evidence="2" key="2">
    <citation type="submission" date="2021-09" db="EMBL/GenBank/DDBJ databases">
        <authorList>
            <person name="Gilroy R."/>
        </authorList>
    </citation>
    <scope>NUCLEOTIDE SEQUENCE</scope>
    <source>
        <strain evidence="2">USAMLcec12-2067</strain>
    </source>
</reference>
<dbReference type="Gene3D" id="2.30.110.10">
    <property type="entry name" value="Electron Transport, Fmn-binding Protein, Chain A"/>
    <property type="match status" value="1"/>
</dbReference>
<evidence type="ECO:0000313" key="2">
    <source>
        <dbReference type="EMBL" id="HJH42364.1"/>
    </source>
</evidence>
<dbReference type="InterPro" id="IPR012349">
    <property type="entry name" value="Split_barrel_FMN-bd"/>
</dbReference>
<organism evidence="2 3">
    <name type="scientific">Rubneribacter badeniensis</name>
    <dbReference type="NCBI Taxonomy" id="2070688"/>
    <lineage>
        <taxon>Bacteria</taxon>
        <taxon>Bacillati</taxon>
        <taxon>Actinomycetota</taxon>
        <taxon>Coriobacteriia</taxon>
        <taxon>Eggerthellales</taxon>
        <taxon>Eggerthellaceae</taxon>
        <taxon>Rubneribacter</taxon>
    </lineage>
</organism>
<evidence type="ECO:0000259" key="1">
    <source>
        <dbReference type="Pfam" id="PF01243"/>
    </source>
</evidence>
<evidence type="ECO:0000313" key="3">
    <source>
        <dbReference type="Proteomes" id="UP000789325"/>
    </source>
</evidence>
<dbReference type="AlphaFoldDB" id="A0A9D3AC08"/>
<dbReference type="SUPFAM" id="SSF50475">
    <property type="entry name" value="FMN-binding split barrel"/>
    <property type="match status" value="1"/>
</dbReference>
<reference evidence="2" key="1">
    <citation type="journal article" date="2021" name="PeerJ">
        <title>Extensive microbial diversity within the chicken gut microbiome revealed by metagenomics and culture.</title>
        <authorList>
            <person name="Gilroy R."/>
            <person name="Ravi A."/>
            <person name="Getino M."/>
            <person name="Pursley I."/>
            <person name="Horton D.L."/>
            <person name="Alikhan N.F."/>
            <person name="Baker D."/>
            <person name="Gharbi K."/>
            <person name="Hall N."/>
            <person name="Watson M."/>
            <person name="Adriaenssens E.M."/>
            <person name="Foster-Nyarko E."/>
            <person name="Jarju S."/>
            <person name="Secka A."/>
            <person name="Antonio M."/>
            <person name="Oren A."/>
            <person name="Chaudhuri R.R."/>
            <person name="La Ragione R."/>
            <person name="Hildebrand F."/>
            <person name="Pallen M.J."/>
        </authorList>
    </citation>
    <scope>NUCLEOTIDE SEQUENCE</scope>
    <source>
        <strain evidence="2">USAMLcec12-2067</strain>
    </source>
</reference>
<comment type="caution">
    <text evidence="2">The sequence shown here is derived from an EMBL/GenBank/DDBJ whole genome shotgun (WGS) entry which is preliminary data.</text>
</comment>
<gene>
    <name evidence="2" type="ORF">K8V16_01040</name>
</gene>
<dbReference type="EMBL" id="DYZL01000023">
    <property type="protein sequence ID" value="HJH42364.1"/>
    <property type="molecule type" value="Genomic_DNA"/>
</dbReference>
<protein>
    <submittedName>
        <fullName evidence="2">Pyridoxamine 5'-phosphate oxidase family protein</fullName>
    </submittedName>
</protein>
<proteinExistence type="predicted"/>
<feature type="domain" description="Pyridoxamine 5'-phosphate oxidase N-terminal" evidence="1">
    <location>
        <begin position="12"/>
        <end position="122"/>
    </location>
</feature>
<dbReference type="InterPro" id="IPR011576">
    <property type="entry name" value="Pyridox_Oxase_N"/>
</dbReference>
<dbReference type="Proteomes" id="UP000789325">
    <property type="component" value="Unassembled WGS sequence"/>
</dbReference>
<accession>A0A9D3AC08</accession>
<dbReference type="RefSeq" id="WP_239938642.1">
    <property type="nucleotide sequence ID" value="NZ_PPEL01000004.1"/>
</dbReference>
<dbReference type="Pfam" id="PF01243">
    <property type="entry name" value="PNPOx_N"/>
    <property type="match status" value="1"/>
</dbReference>